<feature type="region of interest" description="Disordered" evidence="3">
    <location>
        <begin position="372"/>
        <end position="415"/>
    </location>
</feature>
<dbReference type="PANTHER" id="PTHR10758">
    <property type="entry name" value="26S PROTEASOME NON-ATPASE REGULATORY SUBUNIT 3/COP9 SIGNALOSOME COMPLEX SUBUNIT 3"/>
    <property type="match status" value="1"/>
</dbReference>
<protein>
    <recommendedName>
        <fullName evidence="4">COP9 signalosome complex subunit 3 N-terminal helical repeats domain-containing protein</fullName>
    </recommendedName>
</protein>
<dbReference type="AlphaFoldDB" id="B8C795"/>
<sequence>MLSELRSHLSITSTNTAAHQLPHATQSDITDLQQTIQLLQRHLDQITNEDMSNNEACCVATNGVVQLRNEAEERRREREELLLELEGAKDEVTTLEVSCRKALNHLNRIRENKVHILQDLENINNCTTQLRMEVEQMSYHQQHMEMETMHRLRADLQNLRTECEIDEIPLRKLKEKRGGLQSELKSLYAQMNELENESEAVQRDVTDAQMDWDMNKVRRESLELHLQRAGGSTNNINHLKELFASDNNILLTSFRGIFKITGNDLKSTSSHTGNGSRTNNRDIVNKTHSGKSIHQSQSQHHQVGGIYLGTDTNASSSDFIRKLPKIFKLGGDAGSKDNAYNYMSGEKEIRVVNKDDGDDSSVVSALTIDESEWTGSCDDGGGGGKVLREASAANSNPETNVEPTSADNVDGSGDAGLTAALQEEQQSIMAAEQHDDNNNVVPAGGGAGGGANAPSNNNNNNQDAPSSYLSILLSQANISAATGGGGGVAHHHTRSSMLALLWNCVEPIVTAAGKRSRGSSTTDNIMFAGDQLLPPTVADTTAGYLNPHVAARFLATVANNIHCLEDGILRDGYTAAAAAASVDGGGVMMGGVENVEQPGSQLGGVGLVVDIVSAVSIAASFCKRHDISKSGILPALSHLIESTGIVTSPPIASSSMRQFLKSDSSGDNNSNSKIISNQDILHRLTPFHAEFLQCCILASQYRYAQSFLRAHSVQNTILDFTYLRLDSAMYLRYHYYAGLIHIGCEDYESALSAFHLCLTIPCQSVSAVSVAARKKSLLVTCLLLGVDELDGNCSGGKLQKTSIENKVLGLPGGASQAMTRYMASSTHRVGGGGGSGFEAAFAAASSSSAAGGGVSSSDPERTLVDVGAETSERGSERDRSSHNSRKQQRQNAPMVTIGDESPPEPKPRNNYQQLGRYHDLISTYISGNANHYATLLTEMAALLSADGNWGLAKRLEGRLAYRAIRQVASVYSVVEVGVLEKKMQEVRSNLGMMAAGEVGTRALEDVLMGMVANDWDDALVADPFIATVDQSTGTVSFQDCDFTNNDNVLSDELWMEYDLSKRMESCISLAERVRDLDITLTTSTKYQQQMMKDKMSFGESSMKQDQQGVADIGRMDVRAFTHPLYRVQFDQL</sequence>
<feature type="compositionally biased region" description="Low complexity" evidence="3">
    <location>
        <begin position="452"/>
        <end position="461"/>
    </location>
</feature>
<dbReference type="EMBL" id="CM000644">
    <property type="protein sequence ID" value="EED90708.1"/>
    <property type="molecule type" value="Genomic_DNA"/>
</dbReference>
<evidence type="ECO:0000313" key="6">
    <source>
        <dbReference type="Proteomes" id="UP000001449"/>
    </source>
</evidence>
<evidence type="ECO:0000259" key="4">
    <source>
        <dbReference type="Pfam" id="PF22788"/>
    </source>
</evidence>
<reference evidence="5 6" key="1">
    <citation type="journal article" date="2004" name="Science">
        <title>The genome of the diatom Thalassiosira pseudonana: ecology, evolution, and metabolism.</title>
        <authorList>
            <person name="Armbrust E.V."/>
            <person name="Berges J.A."/>
            <person name="Bowler C."/>
            <person name="Green B.R."/>
            <person name="Martinez D."/>
            <person name="Putnam N.H."/>
            <person name="Zhou S."/>
            <person name="Allen A.E."/>
            <person name="Apt K.E."/>
            <person name="Bechner M."/>
            <person name="Brzezinski M.A."/>
            <person name="Chaal B.K."/>
            <person name="Chiovitti A."/>
            <person name="Davis A.K."/>
            <person name="Demarest M.S."/>
            <person name="Detter J.C."/>
            <person name="Glavina T."/>
            <person name="Goodstein D."/>
            <person name="Hadi M.Z."/>
            <person name="Hellsten U."/>
            <person name="Hildebrand M."/>
            <person name="Jenkins B.D."/>
            <person name="Jurka J."/>
            <person name="Kapitonov V.V."/>
            <person name="Kroger N."/>
            <person name="Lau W.W."/>
            <person name="Lane T.W."/>
            <person name="Larimer F.W."/>
            <person name="Lippmeier J.C."/>
            <person name="Lucas S."/>
            <person name="Medina M."/>
            <person name="Montsant A."/>
            <person name="Obornik M."/>
            <person name="Parker M.S."/>
            <person name="Palenik B."/>
            <person name="Pazour G.J."/>
            <person name="Richardson P.M."/>
            <person name="Rynearson T.A."/>
            <person name="Saito M.A."/>
            <person name="Schwartz D.C."/>
            <person name="Thamatrakoln K."/>
            <person name="Valentin K."/>
            <person name="Vardi A."/>
            <person name="Wilkerson F.P."/>
            <person name="Rokhsar D.S."/>
        </authorList>
    </citation>
    <scope>NUCLEOTIDE SEQUENCE [LARGE SCALE GENOMIC DNA]</scope>
    <source>
        <strain evidence="5 6">CCMP1335</strain>
    </source>
</reference>
<feature type="compositionally biased region" description="Basic and acidic residues" evidence="3">
    <location>
        <begin position="870"/>
        <end position="881"/>
    </location>
</feature>
<dbReference type="RefSeq" id="XP_002291857.1">
    <property type="nucleotide sequence ID" value="XM_002291821.1"/>
</dbReference>
<dbReference type="InParanoid" id="B8C795"/>
<dbReference type="STRING" id="35128.B8C795"/>
<feature type="region of interest" description="Disordered" evidence="3">
    <location>
        <begin position="848"/>
        <end position="910"/>
    </location>
</feature>
<dbReference type="KEGG" id="tps:THAPSDRAFT_23817"/>
<dbReference type="PaxDb" id="35128-Thaps23817"/>
<dbReference type="HOGENOM" id="CLU_278930_0_0_1"/>
<feature type="domain" description="COP9 signalosome complex subunit 3 N-terminal helical repeats" evidence="4">
    <location>
        <begin position="681"/>
        <end position="785"/>
    </location>
</feature>
<dbReference type="InterPro" id="IPR055089">
    <property type="entry name" value="COP9_N"/>
</dbReference>
<evidence type="ECO:0000256" key="3">
    <source>
        <dbReference type="SAM" id="MobiDB-lite"/>
    </source>
</evidence>
<evidence type="ECO:0000313" key="5">
    <source>
        <dbReference type="EMBL" id="EED90708.1"/>
    </source>
</evidence>
<reference evidence="5 6" key="2">
    <citation type="journal article" date="2008" name="Nature">
        <title>The Phaeodactylum genome reveals the evolutionary history of diatom genomes.</title>
        <authorList>
            <person name="Bowler C."/>
            <person name="Allen A.E."/>
            <person name="Badger J.H."/>
            <person name="Grimwood J."/>
            <person name="Jabbari K."/>
            <person name="Kuo A."/>
            <person name="Maheswari U."/>
            <person name="Martens C."/>
            <person name="Maumus F."/>
            <person name="Otillar R.P."/>
            <person name="Rayko E."/>
            <person name="Salamov A."/>
            <person name="Vandepoele K."/>
            <person name="Beszteri B."/>
            <person name="Gruber A."/>
            <person name="Heijde M."/>
            <person name="Katinka M."/>
            <person name="Mock T."/>
            <person name="Valentin K."/>
            <person name="Verret F."/>
            <person name="Berges J.A."/>
            <person name="Brownlee C."/>
            <person name="Cadoret J.P."/>
            <person name="Chiovitti A."/>
            <person name="Choi C.J."/>
            <person name="Coesel S."/>
            <person name="De Martino A."/>
            <person name="Detter J.C."/>
            <person name="Durkin C."/>
            <person name="Falciatore A."/>
            <person name="Fournet J."/>
            <person name="Haruta M."/>
            <person name="Huysman M.J."/>
            <person name="Jenkins B.D."/>
            <person name="Jiroutova K."/>
            <person name="Jorgensen R.E."/>
            <person name="Joubert Y."/>
            <person name="Kaplan A."/>
            <person name="Kroger N."/>
            <person name="Kroth P.G."/>
            <person name="La Roche J."/>
            <person name="Lindquist E."/>
            <person name="Lommer M."/>
            <person name="Martin-Jezequel V."/>
            <person name="Lopez P.J."/>
            <person name="Lucas S."/>
            <person name="Mangogna M."/>
            <person name="McGinnis K."/>
            <person name="Medlin L.K."/>
            <person name="Montsant A."/>
            <person name="Oudot-Le Secq M.P."/>
            <person name="Napoli C."/>
            <person name="Obornik M."/>
            <person name="Parker M.S."/>
            <person name="Petit J.L."/>
            <person name="Porcel B.M."/>
            <person name="Poulsen N."/>
            <person name="Robison M."/>
            <person name="Rychlewski L."/>
            <person name="Rynearson T.A."/>
            <person name="Schmutz J."/>
            <person name="Shapiro H."/>
            <person name="Siaut M."/>
            <person name="Stanley M."/>
            <person name="Sussman M.R."/>
            <person name="Taylor A.R."/>
            <person name="Vardi A."/>
            <person name="von Dassow P."/>
            <person name="Vyverman W."/>
            <person name="Willis A."/>
            <person name="Wyrwicz L.S."/>
            <person name="Rokhsar D.S."/>
            <person name="Weissenbach J."/>
            <person name="Armbrust E.V."/>
            <person name="Green B.R."/>
            <person name="Van de Peer Y."/>
            <person name="Grigoriev I.V."/>
        </authorList>
    </citation>
    <scope>NUCLEOTIDE SEQUENCE [LARGE SCALE GENOMIC DNA]</scope>
    <source>
        <strain evidence="5 6">CCMP1335</strain>
    </source>
</reference>
<evidence type="ECO:0000256" key="2">
    <source>
        <dbReference type="SAM" id="Coils"/>
    </source>
</evidence>
<keyword evidence="6" id="KW-1185">Reference proteome</keyword>
<keyword evidence="1" id="KW-0963">Cytoplasm</keyword>
<dbReference type="GeneID" id="7452857"/>
<dbReference type="PANTHER" id="PTHR10758:SF1">
    <property type="entry name" value="COP9 SIGNALOSOME COMPLEX SUBUNIT 3"/>
    <property type="match status" value="1"/>
</dbReference>
<feature type="region of interest" description="Disordered" evidence="3">
    <location>
        <begin position="434"/>
        <end position="465"/>
    </location>
</feature>
<evidence type="ECO:0000256" key="1">
    <source>
        <dbReference type="ARBA" id="ARBA00022490"/>
    </source>
</evidence>
<feature type="compositionally biased region" description="Polar residues" evidence="3">
    <location>
        <begin position="392"/>
        <end position="407"/>
    </location>
</feature>
<feature type="coiled-coil region" evidence="2">
    <location>
        <begin position="170"/>
        <end position="211"/>
    </location>
</feature>
<accession>B8C795</accession>
<gene>
    <name evidence="5" type="ORF">THAPSDRAFT_23817</name>
</gene>
<dbReference type="InterPro" id="IPR050756">
    <property type="entry name" value="CSN3"/>
</dbReference>
<feature type="coiled-coil region" evidence="2">
    <location>
        <begin position="29"/>
        <end position="98"/>
    </location>
</feature>
<dbReference type="GO" id="GO:0008180">
    <property type="term" value="C:COP9 signalosome"/>
    <property type="evidence" value="ECO:0000318"/>
    <property type="project" value="GO_Central"/>
</dbReference>
<dbReference type="Pfam" id="PF22788">
    <property type="entry name" value="COP9_hel_rpt"/>
    <property type="match status" value="1"/>
</dbReference>
<organism evidence="5 6">
    <name type="scientific">Thalassiosira pseudonana</name>
    <name type="common">Marine diatom</name>
    <name type="synonym">Cyclotella nana</name>
    <dbReference type="NCBI Taxonomy" id="35128"/>
    <lineage>
        <taxon>Eukaryota</taxon>
        <taxon>Sar</taxon>
        <taxon>Stramenopiles</taxon>
        <taxon>Ochrophyta</taxon>
        <taxon>Bacillariophyta</taxon>
        <taxon>Coscinodiscophyceae</taxon>
        <taxon>Thalassiosirophycidae</taxon>
        <taxon>Thalassiosirales</taxon>
        <taxon>Thalassiosiraceae</taxon>
        <taxon>Thalassiosira</taxon>
    </lineage>
</organism>
<dbReference type="eggNOG" id="KOG2582">
    <property type="taxonomic scope" value="Eukaryota"/>
</dbReference>
<dbReference type="Proteomes" id="UP000001449">
    <property type="component" value="Chromosome 8"/>
</dbReference>
<keyword evidence="2" id="KW-0175">Coiled coil</keyword>
<name>B8C795_THAPS</name>
<dbReference type="GO" id="GO:0006511">
    <property type="term" value="P:ubiquitin-dependent protein catabolic process"/>
    <property type="evidence" value="ECO:0000318"/>
    <property type="project" value="GO_Central"/>
</dbReference>
<proteinExistence type="predicted"/>